<dbReference type="EMBL" id="MH588547">
    <property type="protein sequence ID" value="AXQ70033.1"/>
    <property type="molecule type" value="Genomic_DNA"/>
</dbReference>
<gene>
    <name evidence="1" type="ORF">CcrSC_gp451</name>
</gene>
<accession>A0A385EE38</accession>
<reference evidence="1" key="2">
    <citation type="submission" date="2021-07" db="EMBL/GenBank/DDBJ databases">
        <title>Giant CbK-like Caulobacter bacteriophages have genetically divergent genomes.</title>
        <authorList>
            <person name="Wilson K."/>
            <person name="Ely B."/>
        </authorList>
    </citation>
    <scope>NUCLEOTIDE SEQUENCE</scope>
</reference>
<sequence>MRNRAHQVLALLAEASDEGFDDILCDGACYVGHVRISRGTVTELLIHMAISRADEDTERYTINATGLAIHRRPALACDILKAIGQGIAFTVDENDQIEVLDYP</sequence>
<organism evidence="1 2">
    <name type="scientific">Caulobacter phage CcrSC</name>
    <dbReference type="NCBI Taxonomy" id="2283272"/>
    <lineage>
        <taxon>Viruses</taxon>
        <taxon>Duplodnaviria</taxon>
        <taxon>Heunggongvirae</taxon>
        <taxon>Uroviricota</taxon>
        <taxon>Caudoviricetes</taxon>
        <taxon>Jeanschmidtviridae</taxon>
        <taxon>Bertelyvirus</taxon>
        <taxon>Bertelyvirus SC</taxon>
    </lineage>
</organism>
<proteinExistence type="predicted"/>
<protein>
    <submittedName>
        <fullName evidence="1">Uncharacterized protein</fullName>
    </submittedName>
</protein>
<evidence type="ECO:0000313" key="2">
    <source>
        <dbReference type="Proteomes" id="UP000259683"/>
    </source>
</evidence>
<dbReference type="Proteomes" id="UP000259683">
    <property type="component" value="Segment"/>
</dbReference>
<evidence type="ECO:0000313" key="1">
    <source>
        <dbReference type="EMBL" id="AXQ70033.1"/>
    </source>
</evidence>
<name>A0A385EE38_9CAUD</name>
<reference evidence="1" key="1">
    <citation type="submission" date="2018-07" db="EMBL/GenBank/DDBJ databases">
        <authorList>
            <person name="Wilson K.M."/>
            <person name="Ely B."/>
        </authorList>
    </citation>
    <scope>NUCLEOTIDE SEQUENCE</scope>
</reference>
<keyword evidence="2" id="KW-1185">Reference proteome</keyword>